<sequence length="267" mass="30954">MEDDKHDFSSSFSWWSGTHNRPLQSPWLQATLSDLDEKIQSMVNLIQDDGDSFVERAERFYKRRPELLKIVQDMYNSYLRLAEKYDQLRSAESIPASYFRPSPSSSSTLKLLRNTNKENTSQSQPVHKEGSDPETQASSFEQYSFHEPVSYKQCKTEEDKNGSNLNEGGLNQIITGGDSEENEKIWNQTRQKLSKLIEDNLKEQNELIRRNEEKREVIKQLGAQIIRLMEENRALKSCLPGYKMDMRRSESRASKLKGLNCIGKFQS</sequence>
<dbReference type="InterPro" id="IPR051861">
    <property type="entry name" value="NET_actin-binding_domain"/>
</dbReference>
<accession>A0A2C9VBY2</accession>
<name>A0A2C9VBY2_MANES</name>
<keyword evidence="7" id="KW-1185">Reference proteome</keyword>
<gene>
    <name evidence="6" type="ORF">MANES_09G186700v8</name>
</gene>
<proteinExistence type="inferred from homology"/>
<evidence type="ECO:0000259" key="5">
    <source>
        <dbReference type="PROSITE" id="PS51774"/>
    </source>
</evidence>
<dbReference type="Gramene" id="Manes.09G186700.1.v8.1">
    <property type="protein sequence ID" value="Manes.09G186700.1.v8.1.CDS"/>
    <property type="gene ID" value="Manes.09G186700.v8.1"/>
</dbReference>
<dbReference type="Pfam" id="PF07765">
    <property type="entry name" value="KIP1"/>
    <property type="match status" value="1"/>
</dbReference>
<dbReference type="PROSITE" id="PS51774">
    <property type="entry name" value="NAB"/>
    <property type="match status" value="1"/>
</dbReference>
<evidence type="ECO:0000313" key="7">
    <source>
        <dbReference type="Proteomes" id="UP000091857"/>
    </source>
</evidence>
<organism evidence="6 7">
    <name type="scientific">Manihot esculenta</name>
    <name type="common">Cassava</name>
    <name type="synonym">Jatropha manihot</name>
    <dbReference type="NCBI Taxonomy" id="3983"/>
    <lineage>
        <taxon>Eukaryota</taxon>
        <taxon>Viridiplantae</taxon>
        <taxon>Streptophyta</taxon>
        <taxon>Embryophyta</taxon>
        <taxon>Tracheophyta</taxon>
        <taxon>Spermatophyta</taxon>
        <taxon>Magnoliopsida</taxon>
        <taxon>eudicotyledons</taxon>
        <taxon>Gunneridae</taxon>
        <taxon>Pentapetalae</taxon>
        <taxon>rosids</taxon>
        <taxon>fabids</taxon>
        <taxon>Malpighiales</taxon>
        <taxon>Euphorbiaceae</taxon>
        <taxon>Crotonoideae</taxon>
        <taxon>Manihoteae</taxon>
        <taxon>Manihot</taxon>
    </lineage>
</organism>
<evidence type="ECO:0000256" key="1">
    <source>
        <dbReference type="ARBA" id="ARBA00023054"/>
    </source>
</evidence>
<evidence type="ECO:0000256" key="4">
    <source>
        <dbReference type="SAM" id="MobiDB-lite"/>
    </source>
</evidence>
<dbReference type="PANTHER" id="PTHR32258">
    <property type="entry name" value="PROTEIN NETWORKED 4A"/>
    <property type="match status" value="1"/>
</dbReference>
<feature type="compositionally biased region" description="Polar residues" evidence="4">
    <location>
        <begin position="116"/>
        <end position="125"/>
    </location>
</feature>
<feature type="region of interest" description="Disordered" evidence="4">
    <location>
        <begin position="116"/>
        <end position="138"/>
    </location>
</feature>
<feature type="domain" description="NAB" evidence="5">
    <location>
        <begin position="12"/>
        <end position="92"/>
    </location>
</feature>
<evidence type="ECO:0000313" key="6">
    <source>
        <dbReference type="EMBL" id="OAY42522.1"/>
    </source>
</evidence>
<dbReference type="PANTHER" id="PTHR32258:SF22">
    <property type="entry name" value="PROTEIN NETWORKED 3A-LIKE"/>
    <property type="match status" value="1"/>
</dbReference>
<feature type="region of interest" description="Disordered" evidence="4">
    <location>
        <begin position="154"/>
        <end position="176"/>
    </location>
</feature>
<evidence type="ECO:0000256" key="2">
    <source>
        <dbReference type="ARBA" id="ARBA00038006"/>
    </source>
</evidence>
<dbReference type="InterPro" id="IPR011684">
    <property type="entry name" value="NAB"/>
</dbReference>
<protein>
    <recommendedName>
        <fullName evidence="5">NAB domain-containing protein</fullName>
    </recommendedName>
</protein>
<dbReference type="AlphaFoldDB" id="A0A2C9VBY2"/>
<dbReference type="GO" id="GO:0003779">
    <property type="term" value="F:actin binding"/>
    <property type="evidence" value="ECO:0007669"/>
    <property type="project" value="InterPro"/>
</dbReference>
<dbReference type="OrthoDB" id="1924020at2759"/>
<evidence type="ECO:0000256" key="3">
    <source>
        <dbReference type="SAM" id="Coils"/>
    </source>
</evidence>
<keyword evidence="1 3" id="KW-0175">Coiled coil</keyword>
<dbReference type="STRING" id="3983.A0A2C9VBY2"/>
<comment type="caution">
    <text evidence="6">The sequence shown here is derived from an EMBL/GenBank/DDBJ whole genome shotgun (WGS) entry which is preliminary data.</text>
</comment>
<dbReference type="Proteomes" id="UP000091857">
    <property type="component" value="Chromosome 9"/>
</dbReference>
<dbReference type="EMBL" id="CM004395">
    <property type="protein sequence ID" value="OAY42522.1"/>
    <property type="molecule type" value="Genomic_DNA"/>
</dbReference>
<reference evidence="7" key="1">
    <citation type="journal article" date="2016" name="Nat. Biotechnol.">
        <title>Sequencing wild and cultivated cassava and related species reveals extensive interspecific hybridization and genetic diversity.</title>
        <authorList>
            <person name="Bredeson J.V."/>
            <person name="Lyons J.B."/>
            <person name="Prochnik S.E."/>
            <person name="Wu G.A."/>
            <person name="Ha C.M."/>
            <person name="Edsinger-Gonzales E."/>
            <person name="Grimwood J."/>
            <person name="Schmutz J."/>
            <person name="Rabbi I.Y."/>
            <person name="Egesi C."/>
            <person name="Nauluvula P."/>
            <person name="Lebot V."/>
            <person name="Ndunguru J."/>
            <person name="Mkamilo G."/>
            <person name="Bart R.S."/>
            <person name="Setter T.L."/>
            <person name="Gleadow R.M."/>
            <person name="Kulakow P."/>
            <person name="Ferguson M.E."/>
            <person name="Rounsley S."/>
            <person name="Rokhsar D.S."/>
        </authorList>
    </citation>
    <scope>NUCLEOTIDE SEQUENCE [LARGE SCALE GENOMIC DNA]</scope>
    <source>
        <strain evidence="7">cv. AM560-2</strain>
    </source>
</reference>
<comment type="similarity">
    <text evidence="2">Belongs to the NET family.</text>
</comment>
<feature type="coiled-coil region" evidence="3">
    <location>
        <begin position="194"/>
        <end position="231"/>
    </location>
</feature>